<dbReference type="PANTHER" id="PTHR42889">
    <property type="entry name" value="BLR3681 PROTEIN"/>
    <property type="match status" value="1"/>
</dbReference>
<gene>
    <name evidence="2" type="ORF">LA5096_05706</name>
</gene>
<dbReference type="InterPro" id="IPR006680">
    <property type="entry name" value="Amidohydro-rel"/>
</dbReference>
<name>A0A0M6ZIA5_9HYPH</name>
<reference evidence="3" key="1">
    <citation type="submission" date="2015-07" db="EMBL/GenBank/DDBJ databases">
        <authorList>
            <person name="Rodrigo-Torres Lidia"/>
            <person name="Arahal R.David."/>
        </authorList>
    </citation>
    <scope>NUCLEOTIDE SEQUENCE [LARGE SCALE GENOMIC DNA]</scope>
    <source>
        <strain evidence="3">CECT 5096</strain>
    </source>
</reference>
<protein>
    <submittedName>
        <fullName evidence="2">Putative metal-dependent hydrolase of the TIM-barrel fold protein</fullName>
    </submittedName>
</protein>
<dbReference type="Proteomes" id="UP000049983">
    <property type="component" value="Unassembled WGS sequence"/>
</dbReference>
<keyword evidence="2" id="KW-0378">Hydrolase</keyword>
<feature type="domain" description="Amidohydrolase-related" evidence="1">
    <location>
        <begin position="14"/>
        <end position="322"/>
    </location>
</feature>
<dbReference type="InterPro" id="IPR032466">
    <property type="entry name" value="Metal_Hydrolase"/>
</dbReference>
<dbReference type="AlphaFoldDB" id="A0A0M6ZIA5"/>
<dbReference type="Pfam" id="PF04909">
    <property type="entry name" value="Amidohydro_2"/>
    <property type="match status" value="1"/>
</dbReference>
<evidence type="ECO:0000259" key="1">
    <source>
        <dbReference type="Pfam" id="PF04909"/>
    </source>
</evidence>
<dbReference type="GO" id="GO:0016787">
    <property type="term" value="F:hydrolase activity"/>
    <property type="evidence" value="ECO:0007669"/>
    <property type="project" value="UniProtKB-KW"/>
</dbReference>
<dbReference type="PANTHER" id="PTHR42889:SF1">
    <property type="entry name" value="BLR3681 PROTEIN"/>
    <property type="match status" value="1"/>
</dbReference>
<organism evidence="2 3">
    <name type="scientific">Roseibium album</name>
    <dbReference type="NCBI Taxonomy" id="311410"/>
    <lineage>
        <taxon>Bacteria</taxon>
        <taxon>Pseudomonadati</taxon>
        <taxon>Pseudomonadota</taxon>
        <taxon>Alphaproteobacteria</taxon>
        <taxon>Hyphomicrobiales</taxon>
        <taxon>Stappiaceae</taxon>
        <taxon>Roseibium</taxon>
    </lineage>
</organism>
<evidence type="ECO:0000313" key="3">
    <source>
        <dbReference type="Proteomes" id="UP000049983"/>
    </source>
</evidence>
<dbReference type="EMBL" id="CXWC01000015">
    <property type="protein sequence ID" value="CTQ78566.1"/>
    <property type="molecule type" value="Genomic_DNA"/>
</dbReference>
<dbReference type="OrthoDB" id="9787654at2"/>
<dbReference type="Gene3D" id="3.20.20.140">
    <property type="entry name" value="Metal-dependent hydrolases"/>
    <property type="match status" value="1"/>
</dbReference>
<dbReference type="SUPFAM" id="SSF51556">
    <property type="entry name" value="Metallo-dependent hydrolases"/>
    <property type="match status" value="1"/>
</dbReference>
<dbReference type="GeneID" id="97672945"/>
<sequence>MYKTEDGREIFVLDGHTHFWDGSPENQANVHGKQFIDCFYAYHTNLSPAEELWEKSKFEKYTADDVYRDLFIDGPDDMAIIQSTYLSDFYKNGFSSIERSSEMASRHPERFIVNGTFDPRDGEKALEYIHYMKENFDIQGVKMYTAEWNGDSKGWALNDPAAYKCFELCDKLGIRNIHVHKGPTIIPLNKDAFDVHDVDYAATDFQNLNWIIEHCGLPRLDDFCWIATQETNVYAGLAVALPFIHSRPRYFGEVMAELLWWVGEDKLLFGSDYAIWTPAWLVDQLWNYQIPEDISAERGGVQLTDEVKEKILGLNAASLYGIDAAAKLKQLNASPIQVAAE</sequence>
<accession>A0A0M6ZIA5</accession>
<evidence type="ECO:0000313" key="2">
    <source>
        <dbReference type="EMBL" id="CTQ78566.1"/>
    </source>
</evidence>
<dbReference type="RefSeq" id="WP_055120183.1">
    <property type="nucleotide sequence ID" value="NZ_CANKXR010000001.1"/>
</dbReference>
<keyword evidence="3" id="KW-1185">Reference proteome</keyword>
<proteinExistence type="predicted"/>
<dbReference type="STRING" id="311410.LA5095_05131"/>